<evidence type="ECO:0000256" key="1">
    <source>
        <dbReference type="SAM" id="SignalP"/>
    </source>
</evidence>
<dbReference type="AlphaFoldDB" id="A0A2H0LMD2"/>
<name>A0A2H0LMD2_9BACT</name>
<keyword evidence="1" id="KW-0732">Signal</keyword>
<gene>
    <name evidence="2" type="ORF">COV74_08755</name>
</gene>
<proteinExistence type="predicted"/>
<accession>A0A2H0LMD2</accession>
<dbReference type="Proteomes" id="UP000230859">
    <property type="component" value="Unassembled WGS sequence"/>
</dbReference>
<sequence length="92" mass="9998">MKKFKLIALTLLLVLVALQTAAMAETIEGKVASVNAETSEIEVIANGDSYWVAYDSSTKWPEGVTKPDELVDSMVKIDADDISYIASSVEKM</sequence>
<feature type="chain" id="PRO_5013641522" description="DUF5666 domain-containing protein" evidence="1">
    <location>
        <begin position="25"/>
        <end position="92"/>
    </location>
</feature>
<organism evidence="2 3">
    <name type="scientific">Candidatus Abzuiibacterium crystallinum</name>
    <dbReference type="NCBI Taxonomy" id="1974748"/>
    <lineage>
        <taxon>Bacteria</taxon>
        <taxon>Pseudomonadati</taxon>
        <taxon>Candidatus Omnitrophota</taxon>
        <taxon>Candidatus Abzuiibacterium</taxon>
    </lineage>
</organism>
<dbReference type="EMBL" id="PCVY01000065">
    <property type="protein sequence ID" value="PIQ85569.1"/>
    <property type="molecule type" value="Genomic_DNA"/>
</dbReference>
<comment type="caution">
    <text evidence="2">The sequence shown here is derived from an EMBL/GenBank/DDBJ whole genome shotgun (WGS) entry which is preliminary data.</text>
</comment>
<feature type="signal peptide" evidence="1">
    <location>
        <begin position="1"/>
        <end position="24"/>
    </location>
</feature>
<evidence type="ECO:0008006" key="4">
    <source>
        <dbReference type="Google" id="ProtNLM"/>
    </source>
</evidence>
<protein>
    <recommendedName>
        <fullName evidence="4">DUF5666 domain-containing protein</fullName>
    </recommendedName>
</protein>
<evidence type="ECO:0000313" key="2">
    <source>
        <dbReference type="EMBL" id="PIQ85569.1"/>
    </source>
</evidence>
<evidence type="ECO:0000313" key="3">
    <source>
        <dbReference type="Proteomes" id="UP000230859"/>
    </source>
</evidence>
<reference evidence="2 3" key="1">
    <citation type="submission" date="2017-09" db="EMBL/GenBank/DDBJ databases">
        <title>Depth-based differentiation of microbial function through sediment-hosted aquifers and enrichment of novel symbionts in the deep terrestrial subsurface.</title>
        <authorList>
            <person name="Probst A.J."/>
            <person name="Ladd B."/>
            <person name="Jarett J.K."/>
            <person name="Geller-Mcgrath D.E."/>
            <person name="Sieber C.M."/>
            <person name="Emerson J.B."/>
            <person name="Anantharaman K."/>
            <person name="Thomas B.C."/>
            <person name="Malmstrom R."/>
            <person name="Stieglmeier M."/>
            <person name="Klingl A."/>
            <person name="Woyke T."/>
            <person name="Ryan C.M."/>
            <person name="Banfield J.F."/>
        </authorList>
    </citation>
    <scope>NUCLEOTIDE SEQUENCE [LARGE SCALE GENOMIC DNA]</scope>
    <source>
        <strain evidence="2">CG11_big_fil_rev_8_21_14_0_20_45_26</strain>
    </source>
</reference>